<reference evidence="5 6" key="1">
    <citation type="journal article" date="2017" name="Nat. Commun.">
        <title>Genome assembly with in vitro proximity ligation data and whole-genome triplication in lettuce.</title>
        <authorList>
            <person name="Reyes-Chin-Wo S."/>
            <person name="Wang Z."/>
            <person name="Yang X."/>
            <person name="Kozik A."/>
            <person name="Arikit S."/>
            <person name="Song C."/>
            <person name="Xia L."/>
            <person name="Froenicke L."/>
            <person name="Lavelle D.O."/>
            <person name="Truco M.J."/>
            <person name="Xia R."/>
            <person name="Zhu S."/>
            <person name="Xu C."/>
            <person name="Xu H."/>
            <person name="Xu X."/>
            <person name="Cox K."/>
            <person name="Korf I."/>
            <person name="Meyers B.C."/>
            <person name="Michelmore R.W."/>
        </authorList>
    </citation>
    <scope>NUCLEOTIDE SEQUENCE [LARGE SCALE GENOMIC DNA]</scope>
    <source>
        <strain evidence="6">cv. Salinas</strain>
        <tissue evidence="5">Seedlings</tissue>
    </source>
</reference>
<dbReference type="Gramene" id="rna-gnl|WGS:NBSK|LSAT_0X5400_mrna">
    <property type="protein sequence ID" value="cds-PLY63547.1"/>
    <property type="gene ID" value="gene-LSAT_0X5400"/>
</dbReference>
<feature type="region of interest" description="Disordered" evidence="4">
    <location>
        <begin position="1"/>
        <end position="50"/>
    </location>
</feature>
<evidence type="ECO:0000256" key="3">
    <source>
        <dbReference type="ARBA" id="ARBA00023163"/>
    </source>
</evidence>
<evidence type="ECO:0000256" key="2">
    <source>
        <dbReference type="ARBA" id="ARBA00023015"/>
    </source>
</evidence>
<dbReference type="Proteomes" id="UP000235145">
    <property type="component" value="Unassembled WGS sequence"/>
</dbReference>
<keyword evidence="6" id="KW-1185">Reference proteome</keyword>
<dbReference type="PANTHER" id="PTHR33388:SF2">
    <property type="entry name" value="PROTEIN SPOROCYTELESS"/>
    <property type="match status" value="1"/>
</dbReference>
<evidence type="ECO:0000313" key="6">
    <source>
        <dbReference type="Proteomes" id="UP000235145"/>
    </source>
</evidence>
<dbReference type="AlphaFoldDB" id="A0A9R1WTE4"/>
<sequence length="285" mass="29965">MTTSMVMEMNLGENSGVKQSVNGGGGRRKTKGSELTQKKNKQPQRGMGVEQLERLRLQERWKKMTEVPSLHHPFALPAFSSSSCTTVPNPNTGVQFRPAQGAAPAMLFHGIGIHGTNLFSTAEHVMDPSVNVGFRFDNSKELSSIPNYVVKCASDGCGVCHKKKRIHGGSNSCSVNPFRNLAGNNSVVEMIDAAKTRLCSGQVTEVISVYRNGGSAMTEYEFFPEKGGRGTTSKTCCGSGSGSGSGGSVGGGTVALHGGDRSCVTAAITGNEEGSISSVDLSLKL</sequence>
<gene>
    <name evidence="5" type="ORF">LSAT_V11C900494490</name>
</gene>
<keyword evidence="2" id="KW-0805">Transcription regulation</keyword>
<evidence type="ECO:0000256" key="4">
    <source>
        <dbReference type="SAM" id="MobiDB-lite"/>
    </source>
</evidence>
<proteinExistence type="predicted"/>
<feature type="compositionally biased region" description="Polar residues" evidence="4">
    <location>
        <begin position="12"/>
        <end position="21"/>
    </location>
</feature>
<protein>
    <submittedName>
        <fullName evidence="5">Uncharacterized protein</fullName>
    </submittedName>
</protein>
<keyword evidence="1" id="KW-0678">Repressor</keyword>
<organism evidence="5 6">
    <name type="scientific">Lactuca sativa</name>
    <name type="common">Garden lettuce</name>
    <dbReference type="NCBI Taxonomy" id="4236"/>
    <lineage>
        <taxon>Eukaryota</taxon>
        <taxon>Viridiplantae</taxon>
        <taxon>Streptophyta</taxon>
        <taxon>Embryophyta</taxon>
        <taxon>Tracheophyta</taxon>
        <taxon>Spermatophyta</taxon>
        <taxon>Magnoliopsida</taxon>
        <taxon>eudicotyledons</taxon>
        <taxon>Gunneridae</taxon>
        <taxon>Pentapetalae</taxon>
        <taxon>asterids</taxon>
        <taxon>campanulids</taxon>
        <taxon>Asterales</taxon>
        <taxon>Asteraceae</taxon>
        <taxon>Cichorioideae</taxon>
        <taxon>Cichorieae</taxon>
        <taxon>Lactucinae</taxon>
        <taxon>Lactuca</taxon>
    </lineage>
</organism>
<name>A0A9R1WTE4_LACSA</name>
<dbReference type="GO" id="GO:0003700">
    <property type="term" value="F:DNA-binding transcription factor activity"/>
    <property type="evidence" value="ECO:0007669"/>
    <property type="project" value="InterPro"/>
</dbReference>
<accession>A0A9R1WTE4</accession>
<evidence type="ECO:0000313" key="5">
    <source>
        <dbReference type="EMBL" id="KAJ0185964.1"/>
    </source>
</evidence>
<evidence type="ECO:0000256" key="1">
    <source>
        <dbReference type="ARBA" id="ARBA00022491"/>
    </source>
</evidence>
<dbReference type="InterPro" id="IPR014855">
    <property type="entry name" value="NOZZLE"/>
</dbReference>
<comment type="caution">
    <text evidence="5">The sequence shown here is derived from an EMBL/GenBank/DDBJ whole genome shotgun (WGS) entry which is preliminary data.</text>
</comment>
<dbReference type="Pfam" id="PF08744">
    <property type="entry name" value="NOZZLE"/>
    <property type="match status" value="1"/>
</dbReference>
<keyword evidence="3" id="KW-0804">Transcription</keyword>
<dbReference type="OrthoDB" id="1917522at2759"/>
<dbReference type="PANTHER" id="PTHR33388">
    <property type="entry name" value="OS01G0212500 PROTEIN"/>
    <property type="match status" value="1"/>
</dbReference>
<dbReference type="InterPro" id="IPR040356">
    <property type="entry name" value="SPEAR"/>
</dbReference>
<dbReference type="EMBL" id="NBSK02000009">
    <property type="protein sequence ID" value="KAJ0185964.1"/>
    <property type="molecule type" value="Genomic_DNA"/>
</dbReference>